<gene>
    <name evidence="2" type="ORF">WM40_15650</name>
</gene>
<dbReference type="OrthoDB" id="8810257at2"/>
<comment type="caution">
    <text evidence="2">The sequence shown here is derived from an EMBL/GenBank/DDBJ whole genome shotgun (WGS) entry which is preliminary data.</text>
</comment>
<feature type="region of interest" description="Disordered" evidence="1">
    <location>
        <begin position="170"/>
        <end position="211"/>
    </location>
</feature>
<evidence type="ECO:0008006" key="4">
    <source>
        <dbReference type="Google" id="ProtNLM"/>
    </source>
</evidence>
<name>A0A0F5JY15_9BURK</name>
<protein>
    <recommendedName>
        <fullName evidence="4">Type III secretion protein</fullName>
    </recommendedName>
</protein>
<evidence type="ECO:0000313" key="3">
    <source>
        <dbReference type="Proteomes" id="UP000033618"/>
    </source>
</evidence>
<feature type="compositionally biased region" description="Polar residues" evidence="1">
    <location>
        <begin position="187"/>
        <end position="211"/>
    </location>
</feature>
<dbReference type="Pfam" id="PF09613">
    <property type="entry name" value="HrpB1_HrpK"/>
    <property type="match status" value="1"/>
</dbReference>
<sequence>MNAKTEYKQCSHELIGGLIEIVRMAVIDQFPSPRLDVADVSALLDAMHVLRPTLTELNLFDGFVHVVRGEWHDAIALFSTLVSQDRCMPGSRAMLVYCLSASGNSDWKIEAEQLLHQDKLTPEARSLVYAVIARNDMEKAREDAYATGEFNEPESLKRLRDDYASYPIHQRESRTRHDVLGPHSASGAPQETGMQPMETITNSDYSQYLRL</sequence>
<dbReference type="NCBIfam" id="TIGR02561">
    <property type="entry name" value="HrpB1_HrpK"/>
    <property type="match status" value="1"/>
</dbReference>
<evidence type="ECO:0000313" key="2">
    <source>
        <dbReference type="EMBL" id="KKB62728.1"/>
    </source>
</evidence>
<evidence type="ECO:0000256" key="1">
    <source>
        <dbReference type="SAM" id="MobiDB-lite"/>
    </source>
</evidence>
<organism evidence="2 3">
    <name type="scientific">Robbsia andropogonis</name>
    <dbReference type="NCBI Taxonomy" id="28092"/>
    <lineage>
        <taxon>Bacteria</taxon>
        <taxon>Pseudomonadati</taxon>
        <taxon>Pseudomonadota</taxon>
        <taxon>Betaproteobacteria</taxon>
        <taxon>Burkholderiales</taxon>
        <taxon>Burkholderiaceae</taxon>
        <taxon>Robbsia</taxon>
    </lineage>
</organism>
<keyword evidence="3" id="KW-1185">Reference proteome</keyword>
<accession>A0A0F5JY15</accession>
<reference evidence="2 3" key="1">
    <citation type="submission" date="2015-03" db="EMBL/GenBank/DDBJ databases">
        <title>Draft Genome Sequence of Burkholderia andropogonis type strain ICMP2807, isolated from Sorghum bicolor.</title>
        <authorList>
            <person name="Lopes-Santos L."/>
            <person name="Castro D.B."/>
            <person name="Ottoboni L.M."/>
            <person name="Park D."/>
            <person name="Weirc B.S."/>
            <person name="Destefano S.A."/>
        </authorList>
    </citation>
    <scope>NUCLEOTIDE SEQUENCE [LARGE SCALE GENOMIC DNA]</scope>
    <source>
        <strain evidence="2 3">ICMP2807</strain>
    </source>
</reference>
<dbReference type="EMBL" id="LAQU01000016">
    <property type="protein sequence ID" value="KKB62728.1"/>
    <property type="molecule type" value="Genomic_DNA"/>
</dbReference>
<dbReference type="AlphaFoldDB" id="A0A0F5JY15"/>
<dbReference type="Proteomes" id="UP000033618">
    <property type="component" value="Unassembled WGS sequence"/>
</dbReference>
<feature type="compositionally biased region" description="Basic and acidic residues" evidence="1">
    <location>
        <begin position="170"/>
        <end position="180"/>
    </location>
</feature>
<dbReference type="InterPro" id="IPR013394">
    <property type="entry name" value="T3SS_HrpB1/HrpK"/>
</dbReference>
<dbReference type="PATRIC" id="fig|28092.6.peg.3694"/>
<dbReference type="RefSeq" id="WP_024905066.1">
    <property type="nucleotide sequence ID" value="NZ_CADFGU010000012.1"/>
</dbReference>
<proteinExistence type="predicted"/>